<feature type="transmembrane region" description="Helical" evidence="2">
    <location>
        <begin position="61"/>
        <end position="80"/>
    </location>
</feature>
<dbReference type="AlphaFoldDB" id="A0A820G0W8"/>
<keyword evidence="10" id="KW-1185">Reference proteome</keyword>
<dbReference type="EMBL" id="CAJNYU010000030">
    <property type="protein sequence ID" value="CAF3321386.1"/>
    <property type="molecule type" value="Genomic_DNA"/>
</dbReference>
<dbReference type="Proteomes" id="UP000663851">
    <property type="component" value="Unassembled WGS sequence"/>
</dbReference>
<evidence type="ECO:0000313" key="7">
    <source>
        <dbReference type="EMBL" id="CAF4270121.1"/>
    </source>
</evidence>
<accession>A0A820G0W8</accession>
<keyword evidence="2" id="KW-1133">Transmembrane helix</keyword>
<dbReference type="Proteomes" id="UP000663872">
    <property type="component" value="Unassembled WGS sequence"/>
</dbReference>
<evidence type="ECO:0000256" key="1">
    <source>
        <dbReference type="SAM" id="MobiDB-lite"/>
    </source>
</evidence>
<sequence>MFLCMSRWRLNSLPATYGLTSDKRKSSKEHHGPTNPEQYPPLRQRNSRETLRSIRLKPQEYFLFGVAFLSIAALITYNVFMSYYDHFSLNDNTYI</sequence>
<organism evidence="7 9">
    <name type="scientific">Rotaria socialis</name>
    <dbReference type="NCBI Taxonomy" id="392032"/>
    <lineage>
        <taxon>Eukaryota</taxon>
        <taxon>Metazoa</taxon>
        <taxon>Spiralia</taxon>
        <taxon>Gnathifera</taxon>
        <taxon>Rotifera</taxon>
        <taxon>Eurotatoria</taxon>
        <taxon>Bdelloidea</taxon>
        <taxon>Philodinida</taxon>
        <taxon>Philodinidae</taxon>
        <taxon>Rotaria</taxon>
    </lineage>
</organism>
<comment type="caution">
    <text evidence="7">The sequence shown here is derived from an EMBL/GenBank/DDBJ whole genome shotgun (WGS) entry which is preliminary data.</text>
</comment>
<dbReference type="EMBL" id="CAJNXB010000053">
    <property type="protein sequence ID" value="CAF3009032.1"/>
    <property type="molecule type" value="Genomic_DNA"/>
</dbReference>
<evidence type="ECO:0000313" key="9">
    <source>
        <dbReference type="Proteomes" id="UP000663851"/>
    </source>
</evidence>
<dbReference type="EMBL" id="CAJNYT010000042">
    <property type="protein sequence ID" value="CAF3312763.1"/>
    <property type="molecule type" value="Genomic_DNA"/>
</dbReference>
<dbReference type="EMBL" id="CAJOBQ010001295">
    <property type="protein sequence ID" value="CAF4474809.1"/>
    <property type="molecule type" value="Genomic_DNA"/>
</dbReference>
<evidence type="ECO:0000313" key="3">
    <source>
        <dbReference type="EMBL" id="CAF3009032.1"/>
    </source>
</evidence>
<dbReference type="Proteomes" id="UP000663862">
    <property type="component" value="Unassembled WGS sequence"/>
</dbReference>
<evidence type="ECO:0000313" key="6">
    <source>
        <dbReference type="EMBL" id="CAF4205003.1"/>
    </source>
</evidence>
<keyword evidence="2" id="KW-0472">Membrane</keyword>
<gene>
    <name evidence="5" type="ORF">FME351_LOCUS1416</name>
    <name evidence="4" type="ORF">GRG538_LOCUS1651</name>
    <name evidence="7" type="ORF">HFQ381_LOCUS11617</name>
    <name evidence="3" type="ORF">TIS948_LOCUS1850</name>
    <name evidence="8" type="ORF">TSG867_LOCUS18947</name>
    <name evidence="6" type="ORF">UJA718_LOCUS6787</name>
</gene>
<feature type="region of interest" description="Disordered" evidence="1">
    <location>
        <begin position="17"/>
        <end position="46"/>
    </location>
</feature>
<dbReference type="Proteomes" id="UP000663869">
    <property type="component" value="Unassembled WGS sequence"/>
</dbReference>
<protein>
    <submittedName>
        <fullName evidence="7">Uncharacterized protein</fullName>
    </submittedName>
</protein>
<evidence type="ECO:0000313" key="10">
    <source>
        <dbReference type="Proteomes" id="UP000663873"/>
    </source>
</evidence>
<dbReference type="EMBL" id="CAJOBO010000674">
    <property type="protein sequence ID" value="CAF4270121.1"/>
    <property type="molecule type" value="Genomic_DNA"/>
</dbReference>
<feature type="compositionally biased region" description="Basic and acidic residues" evidence="1">
    <location>
        <begin position="21"/>
        <end position="32"/>
    </location>
</feature>
<dbReference type="Proteomes" id="UP000663825">
    <property type="component" value="Unassembled WGS sequence"/>
</dbReference>
<evidence type="ECO:0000256" key="2">
    <source>
        <dbReference type="SAM" id="Phobius"/>
    </source>
</evidence>
<dbReference type="Proteomes" id="UP000663873">
    <property type="component" value="Unassembled WGS sequence"/>
</dbReference>
<dbReference type="EMBL" id="CAJOBP010000652">
    <property type="protein sequence ID" value="CAF4205003.1"/>
    <property type="molecule type" value="Genomic_DNA"/>
</dbReference>
<keyword evidence="2" id="KW-0812">Transmembrane</keyword>
<name>A0A820G0W8_9BILA</name>
<evidence type="ECO:0000313" key="8">
    <source>
        <dbReference type="EMBL" id="CAF4474809.1"/>
    </source>
</evidence>
<evidence type="ECO:0000313" key="4">
    <source>
        <dbReference type="EMBL" id="CAF3312763.1"/>
    </source>
</evidence>
<evidence type="ECO:0000313" key="5">
    <source>
        <dbReference type="EMBL" id="CAF3321386.1"/>
    </source>
</evidence>
<reference evidence="7" key="1">
    <citation type="submission" date="2021-02" db="EMBL/GenBank/DDBJ databases">
        <authorList>
            <person name="Nowell W R."/>
        </authorList>
    </citation>
    <scope>NUCLEOTIDE SEQUENCE</scope>
</reference>
<proteinExistence type="predicted"/>